<evidence type="ECO:0000259" key="3">
    <source>
        <dbReference type="PROSITE" id="PS51194"/>
    </source>
</evidence>
<dbReference type="InterPro" id="IPR001650">
    <property type="entry name" value="Helicase_C-like"/>
</dbReference>
<dbReference type="Pfam" id="PF00271">
    <property type="entry name" value="Helicase_C"/>
    <property type="match status" value="1"/>
</dbReference>
<evidence type="ECO:0000313" key="4">
    <source>
        <dbReference type="EMBL" id="MDQ0340244.1"/>
    </source>
</evidence>
<keyword evidence="4" id="KW-0547">Nucleotide-binding</keyword>
<dbReference type="InterPro" id="IPR027417">
    <property type="entry name" value="P-loop_NTPase"/>
</dbReference>
<keyword evidence="5" id="KW-1185">Reference proteome</keyword>
<feature type="domain" description="Helicase C-terminal" evidence="3">
    <location>
        <begin position="409"/>
        <end position="557"/>
    </location>
</feature>
<dbReference type="InterPro" id="IPR000330">
    <property type="entry name" value="SNF2_N"/>
</dbReference>
<gene>
    <name evidence="4" type="ORF">J2S00_003049</name>
</gene>
<dbReference type="Proteomes" id="UP001232445">
    <property type="component" value="Unassembled WGS sequence"/>
</dbReference>
<dbReference type="PANTHER" id="PTHR45766">
    <property type="entry name" value="DNA ANNEALING HELICASE AND ENDONUCLEASE ZRANB3 FAMILY MEMBER"/>
    <property type="match status" value="1"/>
</dbReference>
<dbReference type="SUPFAM" id="SSF52540">
    <property type="entry name" value="P-loop containing nucleoside triphosphate hydrolases"/>
    <property type="match status" value="2"/>
</dbReference>
<keyword evidence="4" id="KW-0067">ATP-binding</keyword>
<name>A0ABU0CV95_9BACI</name>
<accession>A0ABU0CV95</accession>
<dbReference type="Pfam" id="PF00176">
    <property type="entry name" value="SNF2-rel_dom"/>
    <property type="match status" value="1"/>
</dbReference>
<feature type="domain" description="Helicase ATP-binding" evidence="2">
    <location>
        <begin position="121"/>
        <end position="279"/>
    </location>
</feature>
<keyword evidence="1" id="KW-0378">Hydrolase</keyword>
<proteinExistence type="predicted"/>
<dbReference type="GO" id="GO:0004386">
    <property type="term" value="F:helicase activity"/>
    <property type="evidence" value="ECO:0007669"/>
    <property type="project" value="UniProtKB-KW"/>
</dbReference>
<evidence type="ECO:0000313" key="5">
    <source>
        <dbReference type="Proteomes" id="UP001232445"/>
    </source>
</evidence>
<sequence>MGIAYKIPKAKLAGERILLSVPYEDRHLAKCIPGYQWDKPSKSWAYPVRPEVLDAIRRFFPSADIDPQITMRVQGIKKSEEMVHHIKMAPDVAVKMPVKVKPFDHQKKAFAIGITIPYAALLMEQGCGKTLTSVAIAGYRFLNDGLKRVLVVAPTSVVPVWPREFNDYADFPHEVRALTGSSKEKAKQLKEWPEDLNVLQVAVVNYESTWRMEDALREWIQGGMIIADESQRIKTPGAKQSKCMHRLGKLARFRLILTGTPVTQSPLDFYSQYKFLDESIFGTSFVRFRNRYAVMGGFENRQIVDYKNMDELVRKAHSIAYRVSKAEALDLPDEIYQPLYVELSKKTRALYNQLRREAIADLENDEVVTANNVLTKLLRLAQITGGHVTDEDGKLHQVGTEKMNLFEETLTDLLDAGKKVVVFARFIPEIKAIKKLLESKGVDHRIITGEVSQTDRGEYVKTFQEDPNCRVFVAQVQTAGLGITLTAADTAIFYSMDFSLANHEQAKARIHRIGQKNKVTYIYLLAKNTVDEKVFESLKEKKNVADQVVDNWRDFLKEN</sequence>
<dbReference type="CDD" id="cd18793">
    <property type="entry name" value="SF2_C_SNF"/>
    <property type="match status" value="1"/>
</dbReference>
<dbReference type="InterPro" id="IPR038718">
    <property type="entry name" value="SNF2-like_sf"/>
</dbReference>
<reference evidence="4 5" key="1">
    <citation type="submission" date="2023-07" db="EMBL/GenBank/DDBJ databases">
        <title>Genomic Encyclopedia of Type Strains, Phase IV (KMG-IV): sequencing the most valuable type-strain genomes for metagenomic binning, comparative biology and taxonomic classification.</title>
        <authorList>
            <person name="Goeker M."/>
        </authorList>
    </citation>
    <scope>NUCLEOTIDE SEQUENCE [LARGE SCALE GENOMIC DNA]</scope>
    <source>
        <strain evidence="4 5">DSM 17740</strain>
    </source>
</reference>
<evidence type="ECO:0000259" key="2">
    <source>
        <dbReference type="PROSITE" id="PS51192"/>
    </source>
</evidence>
<dbReference type="RefSeq" id="WP_307341524.1">
    <property type="nucleotide sequence ID" value="NZ_JAUSUQ010000012.1"/>
</dbReference>
<dbReference type="EMBL" id="JAUSUQ010000012">
    <property type="protein sequence ID" value="MDQ0340244.1"/>
    <property type="molecule type" value="Genomic_DNA"/>
</dbReference>
<dbReference type="Gene3D" id="3.40.50.10810">
    <property type="entry name" value="Tandem AAA-ATPase domain"/>
    <property type="match status" value="1"/>
</dbReference>
<evidence type="ECO:0000256" key="1">
    <source>
        <dbReference type="ARBA" id="ARBA00022801"/>
    </source>
</evidence>
<comment type="caution">
    <text evidence="4">The sequence shown here is derived from an EMBL/GenBank/DDBJ whole genome shotgun (WGS) entry which is preliminary data.</text>
</comment>
<organism evidence="4 5">
    <name type="scientific">Caldalkalibacillus uzonensis</name>
    <dbReference type="NCBI Taxonomy" id="353224"/>
    <lineage>
        <taxon>Bacteria</taxon>
        <taxon>Bacillati</taxon>
        <taxon>Bacillota</taxon>
        <taxon>Bacilli</taxon>
        <taxon>Bacillales</taxon>
        <taxon>Bacillaceae</taxon>
        <taxon>Caldalkalibacillus</taxon>
    </lineage>
</organism>
<dbReference type="InterPro" id="IPR014001">
    <property type="entry name" value="Helicase_ATP-bd"/>
</dbReference>
<dbReference type="PROSITE" id="PS51194">
    <property type="entry name" value="HELICASE_CTER"/>
    <property type="match status" value="1"/>
</dbReference>
<dbReference type="Gene3D" id="3.40.50.300">
    <property type="entry name" value="P-loop containing nucleotide triphosphate hydrolases"/>
    <property type="match status" value="1"/>
</dbReference>
<protein>
    <submittedName>
        <fullName evidence="4">SNF2 family DNA or RNA helicase</fullName>
    </submittedName>
</protein>
<dbReference type="PANTHER" id="PTHR45766:SF6">
    <property type="entry name" value="SWI_SNF-RELATED MATRIX-ASSOCIATED ACTIN-DEPENDENT REGULATOR OF CHROMATIN SUBFAMILY A-LIKE PROTEIN 1"/>
    <property type="match status" value="1"/>
</dbReference>
<dbReference type="SMART" id="SM00490">
    <property type="entry name" value="HELICc"/>
    <property type="match status" value="1"/>
</dbReference>
<keyword evidence="4" id="KW-0347">Helicase</keyword>
<dbReference type="SMART" id="SM00487">
    <property type="entry name" value="DEXDc"/>
    <property type="match status" value="1"/>
</dbReference>
<dbReference type="PROSITE" id="PS51192">
    <property type="entry name" value="HELICASE_ATP_BIND_1"/>
    <property type="match status" value="1"/>
</dbReference>
<dbReference type="InterPro" id="IPR049730">
    <property type="entry name" value="SNF2/RAD54-like_C"/>
</dbReference>